<proteinExistence type="predicted"/>
<name>A0A420J812_9PEZI</name>
<reference evidence="1 2" key="1">
    <citation type="journal article" date="2018" name="BMC Genomics">
        <title>Comparative genome analyses reveal sequence features reflecting distinct modes of host-adaptation between dicot and monocot powdery mildew.</title>
        <authorList>
            <person name="Wu Y."/>
            <person name="Ma X."/>
            <person name="Pan Z."/>
            <person name="Kale S.D."/>
            <person name="Song Y."/>
            <person name="King H."/>
            <person name="Zhang Q."/>
            <person name="Presley C."/>
            <person name="Deng X."/>
            <person name="Wei C.I."/>
            <person name="Xiao S."/>
        </authorList>
    </citation>
    <scope>NUCLEOTIDE SEQUENCE [LARGE SCALE GENOMIC DNA]</scope>
    <source>
        <strain evidence="1">UMSG3</strain>
    </source>
</reference>
<evidence type="ECO:0000313" key="1">
    <source>
        <dbReference type="EMBL" id="RKF82924.1"/>
    </source>
</evidence>
<sequence>YNHGFSRELSDLQKYYWSDAQKYSGTLEESFNFNFKFLIFINSCKRSGIPPNIVPQAFPIMLHGSALDYFYHNCDGHTLTIKELHRQFIQRYENEEHRRNMERKWNSISLRKMILENQNLPMETTSKITTPCEDVEACSSACSRPPANFTELVEAIHSSIASHEKARIAQEIDPIPLKTLNQTSNVNFVDQTYHNTSMNHKSPGR</sequence>
<keyword evidence="2" id="KW-1185">Reference proteome</keyword>
<dbReference type="GO" id="GO:0016740">
    <property type="term" value="F:transferase activity"/>
    <property type="evidence" value="ECO:0007669"/>
    <property type="project" value="UniProtKB-KW"/>
</dbReference>
<dbReference type="EMBL" id="MCBQ01001950">
    <property type="protein sequence ID" value="RKF82924.1"/>
    <property type="molecule type" value="Genomic_DNA"/>
</dbReference>
<feature type="non-terminal residue" evidence="1">
    <location>
        <position position="205"/>
    </location>
</feature>
<comment type="caution">
    <text evidence="1">The sequence shown here is derived from an EMBL/GenBank/DDBJ whole genome shotgun (WGS) entry which is preliminary data.</text>
</comment>
<feature type="non-terminal residue" evidence="1">
    <location>
        <position position="1"/>
    </location>
</feature>
<protein>
    <submittedName>
        <fullName evidence="1">Putative glycosyl transferase</fullName>
    </submittedName>
</protein>
<organism evidence="1 2">
    <name type="scientific">Golovinomyces cichoracearum</name>
    <dbReference type="NCBI Taxonomy" id="62708"/>
    <lineage>
        <taxon>Eukaryota</taxon>
        <taxon>Fungi</taxon>
        <taxon>Dikarya</taxon>
        <taxon>Ascomycota</taxon>
        <taxon>Pezizomycotina</taxon>
        <taxon>Leotiomycetes</taxon>
        <taxon>Erysiphales</taxon>
        <taxon>Erysiphaceae</taxon>
        <taxon>Golovinomyces</taxon>
    </lineage>
</organism>
<dbReference type="Proteomes" id="UP000283383">
    <property type="component" value="Unassembled WGS sequence"/>
</dbReference>
<accession>A0A420J812</accession>
<evidence type="ECO:0000313" key="2">
    <source>
        <dbReference type="Proteomes" id="UP000283383"/>
    </source>
</evidence>
<keyword evidence="1" id="KW-0808">Transferase</keyword>
<dbReference type="AlphaFoldDB" id="A0A420J812"/>
<gene>
    <name evidence="1" type="ORF">GcM3_019033</name>
</gene>